<dbReference type="PRINTS" id="PR00367">
    <property type="entry name" value="ETHRSPELEMNT"/>
</dbReference>
<organism evidence="9 10">
    <name type="scientific">Trapa incisa</name>
    <dbReference type="NCBI Taxonomy" id="236973"/>
    <lineage>
        <taxon>Eukaryota</taxon>
        <taxon>Viridiplantae</taxon>
        <taxon>Streptophyta</taxon>
        <taxon>Embryophyta</taxon>
        <taxon>Tracheophyta</taxon>
        <taxon>Spermatophyta</taxon>
        <taxon>Magnoliopsida</taxon>
        <taxon>eudicotyledons</taxon>
        <taxon>Gunneridae</taxon>
        <taxon>Pentapetalae</taxon>
        <taxon>rosids</taxon>
        <taxon>malvids</taxon>
        <taxon>Myrtales</taxon>
        <taxon>Lythraceae</taxon>
        <taxon>Trapa</taxon>
    </lineage>
</organism>
<comment type="subcellular location">
    <subcellularLocation>
        <location evidence="1">Nucleus</location>
    </subcellularLocation>
</comment>
<evidence type="ECO:0000256" key="6">
    <source>
        <dbReference type="ARBA" id="ARBA00023242"/>
    </source>
</evidence>
<evidence type="ECO:0000259" key="8">
    <source>
        <dbReference type="PROSITE" id="PS51032"/>
    </source>
</evidence>
<keyword evidence="5" id="KW-0804">Transcription</keyword>
<dbReference type="GO" id="GO:0005634">
    <property type="term" value="C:nucleus"/>
    <property type="evidence" value="ECO:0007669"/>
    <property type="project" value="UniProtKB-SubCell"/>
</dbReference>
<evidence type="ECO:0000256" key="2">
    <source>
        <dbReference type="ARBA" id="ARBA00023015"/>
    </source>
</evidence>
<dbReference type="AlphaFoldDB" id="A0AAN7JQC4"/>
<dbReference type="EMBL" id="JAXIOK010000016">
    <property type="protein sequence ID" value="KAK4752025.1"/>
    <property type="molecule type" value="Genomic_DNA"/>
</dbReference>
<evidence type="ECO:0000313" key="10">
    <source>
        <dbReference type="Proteomes" id="UP001345219"/>
    </source>
</evidence>
<evidence type="ECO:0000256" key="7">
    <source>
        <dbReference type="ARBA" id="ARBA00024343"/>
    </source>
</evidence>
<feature type="domain" description="AP2/ERF" evidence="8">
    <location>
        <begin position="10"/>
        <end position="69"/>
    </location>
</feature>
<dbReference type="SUPFAM" id="SSF54171">
    <property type="entry name" value="DNA-binding domain"/>
    <property type="match status" value="1"/>
</dbReference>
<protein>
    <recommendedName>
        <fullName evidence="8">AP2/ERF domain-containing protein</fullName>
    </recommendedName>
</protein>
<dbReference type="InterPro" id="IPR036955">
    <property type="entry name" value="AP2/ERF_dom_sf"/>
</dbReference>
<dbReference type="GO" id="GO:0003700">
    <property type="term" value="F:DNA-binding transcription factor activity"/>
    <property type="evidence" value="ECO:0007669"/>
    <property type="project" value="InterPro"/>
</dbReference>
<keyword evidence="4" id="KW-0010">Activator</keyword>
<dbReference type="PANTHER" id="PTHR31985:SF45">
    <property type="entry name" value="ETHYLENE-RESPONSIVE TRANSCRIPTION FACTOR ERF020"/>
    <property type="match status" value="1"/>
</dbReference>
<dbReference type="InterPro" id="IPR016177">
    <property type="entry name" value="DNA-bd_dom_sf"/>
</dbReference>
<reference evidence="9 10" key="1">
    <citation type="journal article" date="2023" name="Hortic Res">
        <title>Pangenome of water caltrop reveals structural variations and asymmetric subgenome divergence after allopolyploidization.</title>
        <authorList>
            <person name="Zhang X."/>
            <person name="Chen Y."/>
            <person name="Wang L."/>
            <person name="Yuan Y."/>
            <person name="Fang M."/>
            <person name="Shi L."/>
            <person name="Lu R."/>
            <person name="Comes H.P."/>
            <person name="Ma Y."/>
            <person name="Chen Y."/>
            <person name="Huang G."/>
            <person name="Zhou Y."/>
            <person name="Zheng Z."/>
            <person name="Qiu Y."/>
        </authorList>
    </citation>
    <scope>NUCLEOTIDE SEQUENCE [LARGE SCALE GENOMIC DNA]</scope>
    <source>
        <tissue evidence="9">Roots</tissue>
    </source>
</reference>
<dbReference type="PANTHER" id="PTHR31985">
    <property type="entry name" value="ETHYLENE-RESPONSIVE TRANSCRIPTION FACTOR ERF042-RELATED"/>
    <property type="match status" value="1"/>
</dbReference>
<evidence type="ECO:0000256" key="1">
    <source>
        <dbReference type="ARBA" id="ARBA00004123"/>
    </source>
</evidence>
<dbReference type="SMART" id="SM00380">
    <property type="entry name" value="AP2"/>
    <property type="match status" value="1"/>
</dbReference>
<keyword evidence="6" id="KW-0539">Nucleus</keyword>
<comment type="caution">
    <text evidence="9">The sequence shown here is derived from an EMBL/GenBank/DDBJ whole genome shotgun (WGS) entry which is preliminary data.</text>
</comment>
<sequence>MSSTNTLRRSYSGVRRRKWGKWVSEIRVPGTQERLWLGSYSTPEGAAVAHDIAVYCLRRPASLDRLNFPALLPAGLRADMSLMSVQKAASDAGMAIDAQFIMQRATEEEVARSPSSGSCGCSGNDSFMTVYGDEGFTTAEETDYDHHHHQYCSTGSRGVVPSLSISVEDYDYYM</sequence>
<keyword evidence="3" id="KW-0238">DNA-binding</keyword>
<dbReference type="InterPro" id="IPR051032">
    <property type="entry name" value="AP2/ERF_TF_ERF_subfamily"/>
</dbReference>
<dbReference type="CDD" id="cd00018">
    <property type="entry name" value="AP2"/>
    <property type="match status" value="1"/>
</dbReference>
<dbReference type="InterPro" id="IPR001471">
    <property type="entry name" value="AP2/ERF_dom"/>
</dbReference>
<evidence type="ECO:0000313" key="9">
    <source>
        <dbReference type="EMBL" id="KAK4752025.1"/>
    </source>
</evidence>
<dbReference type="Gene3D" id="3.30.730.10">
    <property type="entry name" value="AP2/ERF domain"/>
    <property type="match status" value="1"/>
</dbReference>
<dbReference type="PROSITE" id="PS51032">
    <property type="entry name" value="AP2_ERF"/>
    <property type="match status" value="1"/>
</dbReference>
<comment type="similarity">
    <text evidence="7">Belongs to the AP2/ERF transcription factor family. ERF subfamily.</text>
</comment>
<evidence type="ECO:0000256" key="4">
    <source>
        <dbReference type="ARBA" id="ARBA00023159"/>
    </source>
</evidence>
<evidence type="ECO:0000256" key="5">
    <source>
        <dbReference type="ARBA" id="ARBA00023163"/>
    </source>
</evidence>
<keyword evidence="2" id="KW-0805">Transcription regulation</keyword>
<accession>A0AAN7JQC4</accession>
<dbReference type="Pfam" id="PF00847">
    <property type="entry name" value="AP2"/>
    <property type="match status" value="1"/>
</dbReference>
<gene>
    <name evidence="9" type="ORF">SAY87_020823</name>
</gene>
<dbReference type="GO" id="GO:0003677">
    <property type="term" value="F:DNA binding"/>
    <property type="evidence" value="ECO:0007669"/>
    <property type="project" value="UniProtKB-KW"/>
</dbReference>
<dbReference type="Proteomes" id="UP001345219">
    <property type="component" value="Chromosome 16"/>
</dbReference>
<name>A0AAN7JQC4_9MYRT</name>
<evidence type="ECO:0000256" key="3">
    <source>
        <dbReference type="ARBA" id="ARBA00023125"/>
    </source>
</evidence>
<keyword evidence="10" id="KW-1185">Reference proteome</keyword>
<proteinExistence type="inferred from homology"/>